<protein>
    <submittedName>
        <fullName evidence="1">Uncharacterized protein</fullName>
    </submittedName>
</protein>
<evidence type="ECO:0000313" key="2">
    <source>
        <dbReference type="Proteomes" id="UP000076842"/>
    </source>
</evidence>
<accession>A0A165IKE1</accession>
<sequence length="163" mass="18151">MNQPSLTVCIGITSHVISGLYLVVFITTASQLATATCRGKESQFIHYPYSRESHVKSVQRHDSHPEPLSGRARGWHGRVRAGTVRLPPCDVRFSSGTDSQILWVQRSMYLHFDFSTQGHLMNRSLDLVCLIEAHTVDSLHFRHSTLGASLHGILQVVAFSAAR</sequence>
<evidence type="ECO:0000313" key="1">
    <source>
        <dbReference type="EMBL" id="KZT60688.1"/>
    </source>
</evidence>
<dbReference type="AlphaFoldDB" id="A0A165IKE1"/>
<gene>
    <name evidence="1" type="ORF">CALCODRAFT_492248</name>
</gene>
<keyword evidence="2" id="KW-1185">Reference proteome</keyword>
<name>A0A165IKE1_9BASI</name>
<reference evidence="1 2" key="1">
    <citation type="journal article" date="2016" name="Mol. Biol. Evol.">
        <title>Comparative Genomics of Early-Diverging Mushroom-Forming Fungi Provides Insights into the Origins of Lignocellulose Decay Capabilities.</title>
        <authorList>
            <person name="Nagy L.G."/>
            <person name="Riley R."/>
            <person name="Tritt A."/>
            <person name="Adam C."/>
            <person name="Daum C."/>
            <person name="Floudas D."/>
            <person name="Sun H."/>
            <person name="Yadav J.S."/>
            <person name="Pangilinan J."/>
            <person name="Larsson K.H."/>
            <person name="Matsuura K."/>
            <person name="Barry K."/>
            <person name="Labutti K."/>
            <person name="Kuo R."/>
            <person name="Ohm R.A."/>
            <person name="Bhattacharya S.S."/>
            <person name="Shirouzu T."/>
            <person name="Yoshinaga Y."/>
            <person name="Martin F.M."/>
            <person name="Grigoriev I.V."/>
            <person name="Hibbett D.S."/>
        </authorList>
    </citation>
    <scope>NUCLEOTIDE SEQUENCE [LARGE SCALE GENOMIC DNA]</scope>
    <source>
        <strain evidence="1 2">HHB12733</strain>
    </source>
</reference>
<dbReference type="Proteomes" id="UP000076842">
    <property type="component" value="Unassembled WGS sequence"/>
</dbReference>
<dbReference type="InParanoid" id="A0A165IKE1"/>
<dbReference type="EMBL" id="KV423929">
    <property type="protein sequence ID" value="KZT60688.1"/>
    <property type="molecule type" value="Genomic_DNA"/>
</dbReference>
<organism evidence="1 2">
    <name type="scientific">Calocera cornea HHB12733</name>
    <dbReference type="NCBI Taxonomy" id="1353952"/>
    <lineage>
        <taxon>Eukaryota</taxon>
        <taxon>Fungi</taxon>
        <taxon>Dikarya</taxon>
        <taxon>Basidiomycota</taxon>
        <taxon>Agaricomycotina</taxon>
        <taxon>Dacrymycetes</taxon>
        <taxon>Dacrymycetales</taxon>
        <taxon>Dacrymycetaceae</taxon>
        <taxon>Calocera</taxon>
    </lineage>
</organism>
<proteinExistence type="predicted"/>